<evidence type="ECO:0000259" key="6">
    <source>
        <dbReference type="Pfam" id="PF01782"/>
    </source>
</evidence>
<dbReference type="GO" id="GO:0005840">
    <property type="term" value="C:ribosome"/>
    <property type="evidence" value="ECO:0007669"/>
    <property type="project" value="InterPro"/>
</dbReference>
<dbReference type="Pfam" id="PF01782">
    <property type="entry name" value="RimM"/>
    <property type="match status" value="1"/>
</dbReference>
<dbReference type="NCBIfam" id="TIGR02273">
    <property type="entry name" value="16S_RimM"/>
    <property type="match status" value="1"/>
</dbReference>
<dbReference type="SUPFAM" id="SSF50447">
    <property type="entry name" value="Translation proteins"/>
    <property type="match status" value="1"/>
</dbReference>
<dbReference type="GO" id="GO:0042274">
    <property type="term" value="P:ribosomal small subunit biogenesis"/>
    <property type="evidence" value="ECO:0007669"/>
    <property type="project" value="UniProtKB-UniRule"/>
</dbReference>
<dbReference type="GO" id="GO:0005737">
    <property type="term" value="C:cytoplasm"/>
    <property type="evidence" value="ECO:0007669"/>
    <property type="project" value="UniProtKB-SubCell"/>
</dbReference>
<evidence type="ECO:0000256" key="3">
    <source>
        <dbReference type="ARBA" id="ARBA00022552"/>
    </source>
</evidence>
<accession>A0A1E8FJT7</accession>
<sequence length="173" mass="19488">MSQASDKVVVGKIGASYGVKGWVKINSYTEVPEGIFDYSPWLLADGKEYQIDQWRPHGKAIVAKLVGIETRDDAERIKNLDISIDTEQLPELGDDEFYWRELNGMQVVTTQGYELGVVKEVFNTGANDVIRVKAKANDAFGQKERLLPFVFDSVVQTVDKTERVITVEWDPGF</sequence>
<comment type="subcellular location">
    <subcellularLocation>
        <location evidence="5">Cytoplasm</location>
    </subcellularLocation>
</comment>
<feature type="domain" description="RimM N-terminal" evidence="6">
    <location>
        <begin position="9"/>
        <end position="87"/>
    </location>
</feature>
<keyword evidence="3 5" id="KW-0698">rRNA processing</keyword>
<evidence type="ECO:0000313" key="8">
    <source>
        <dbReference type="EMBL" id="OFI36016.1"/>
    </source>
</evidence>
<dbReference type="STRING" id="1856405.BFC17_10075"/>
<reference evidence="8 9" key="1">
    <citation type="submission" date="2016-09" db="EMBL/GenBank/DDBJ databases">
        <title>Alteromonas lipolytica, a new species isolated from sea water.</title>
        <authorList>
            <person name="Wu Y.-H."/>
            <person name="Cheng H."/>
            <person name="Xu X.-W."/>
        </authorList>
    </citation>
    <scope>NUCLEOTIDE SEQUENCE [LARGE SCALE GENOMIC DNA]</scope>
    <source>
        <strain evidence="8 9">JW12</strain>
    </source>
</reference>
<dbReference type="GO" id="GO:0043022">
    <property type="term" value="F:ribosome binding"/>
    <property type="evidence" value="ECO:0007669"/>
    <property type="project" value="InterPro"/>
</dbReference>
<keyword evidence="1 5" id="KW-0963">Cytoplasm</keyword>
<dbReference type="PANTHER" id="PTHR33692:SF1">
    <property type="entry name" value="RIBOSOME MATURATION FACTOR RIMM"/>
    <property type="match status" value="1"/>
</dbReference>
<protein>
    <recommendedName>
        <fullName evidence="5">Ribosome maturation factor RimM</fullName>
    </recommendedName>
</protein>
<dbReference type="HAMAP" id="MF_00014">
    <property type="entry name" value="Ribosome_mat_RimM"/>
    <property type="match status" value="1"/>
</dbReference>
<dbReference type="OrthoDB" id="9783509at2"/>
<proteinExistence type="inferred from homology"/>
<comment type="function">
    <text evidence="5">An accessory protein needed during the final step in the assembly of 30S ribosomal subunit, possibly for assembly of the head region. Essential for efficient processing of 16S rRNA. May be needed both before and after RbfA during the maturation of 16S rRNA. It has affinity for free ribosomal 30S subunits but not for 70S ribosomes.</text>
</comment>
<comment type="similarity">
    <text evidence="5">Belongs to the RimM family.</text>
</comment>
<comment type="domain">
    <text evidence="5">The PRC barrel domain binds ribosomal protein uS19.</text>
</comment>
<name>A0A1E8FJT7_9ALTE</name>
<dbReference type="InterPro" id="IPR009000">
    <property type="entry name" value="Transl_B-barrel_sf"/>
</dbReference>
<dbReference type="InterPro" id="IPR027275">
    <property type="entry name" value="PRC-brl_dom"/>
</dbReference>
<evidence type="ECO:0000256" key="5">
    <source>
        <dbReference type="HAMAP-Rule" id="MF_00014"/>
    </source>
</evidence>
<evidence type="ECO:0000256" key="2">
    <source>
        <dbReference type="ARBA" id="ARBA00022517"/>
    </source>
</evidence>
<dbReference type="InterPro" id="IPR036976">
    <property type="entry name" value="RimM_N_sf"/>
</dbReference>
<dbReference type="PANTHER" id="PTHR33692">
    <property type="entry name" value="RIBOSOME MATURATION FACTOR RIMM"/>
    <property type="match status" value="1"/>
</dbReference>
<dbReference type="InterPro" id="IPR002676">
    <property type="entry name" value="RimM_N"/>
</dbReference>
<comment type="caution">
    <text evidence="8">The sequence shown here is derived from an EMBL/GenBank/DDBJ whole genome shotgun (WGS) entry which is preliminary data.</text>
</comment>
<feature type="domain" description="PRC-barrel" evidence="7">
    <location>
        <begin position="94"/>
        <end position="168"/>
    </location>
</feature>
<dbReference type="EMBL" id="MJIC01000004">
    <property type="protein sequence ID" value="OFI36016.1"/>
    <property type="molecule type" value="Genomic_DNA"/>
</dbReference>
<gene>
    <name evidence="5 8" type="primary">rimM</name>
    <name evidence="8" type="ORF">BFC17_10075</name>
</gene>
<dbReference type="AlphaFoldDB" id="A0A1E8FJT7"/>
<keyword evidence="2 5" id="KW-0690">Ribosome biogenesis</keyword>
<dbReference type="Proteomes" id="UP000176037">
    <property type="component" value="Unassembled WGS sequence"/>
</dbReference>
<evidence type="ECO:0000256" key="4">
    <source>
        <dbReference type="ARBA" id="ARBA00023186"/>
    </source>
</evidence>
<dbReference type="Gene3D" id="2.40.30.60">
    <property type="entry name" value="RimM"/>
    <property type="match status" value="1"/>
</dbReference>
<dbReference type="Pfam" id="PF05239">
    <property type="entry name" value="PRC"/>
    <property type="match status" value="1"/>
</dbReference>
<evidence type="ECO:0000256" key="1">
    <source>
        <dbReference type="ARBA" id="ARBA00022490"/>
    </source>
</evidence>
<dbReference type="InterPro" id="IPR011961">
    <property type="entry name" value="RimM"/>
</dbReference>
<dbReference type="GO" id="GO:0006364">
    <property type="term" value="P:rRNA processing"/>
    <property type="evidence" value="ECO:0007669"/>
    <property type="project" value="UniProtKB-UniRule"/>
</dbReference>
<organism evidence="8 9">
    <name type="scientific">Alteromonas lipolytica</name>
    <dbReference type="NCBI Taxonomy" id="1856405"/>
    <lineage>
        <taxon>Bacteria</taxon>
        <taxon>Pseudomonadati</taxon>
        <taxon>Pseudomonadota</taxon>
        <taxon>Gammaproteobacteria</taxon>
        <taxon>Alteromonadales</taxon>
        <taxon>Alteromonadaceae</taxon>
        <taxon>Alteromonas/Salinimonas group</taxon>
        <taxon>Alteromonas</taxon>
    </lineage>
</organism>
<evidence type="ECO:0000259" key="7">
    <source>
        <dbReference type="Pfam" id="PF05239"/>
    </source>
</evidence>
<dbReference type="SUPFAM" id="SSF50346">
    <property type="entry name" value="PRC-barrel domain"/>
    <property type="match status" value="1"/>
</dbReference>
<evidence type="ECO:0000313" key="9">
    <source>
        <dbReference type="Proteomes" id="UP000176037"/>
    </source>
</evidence>
<dbReference type="RefSeq" id="WP_070174860.1">
    <property type="nucleotide sequence ID" value="NZ_BMJR01000004.1"/>
</dbReference>
<comment type="subunit">
    <text evidence="5">Binds ribosomal protein uS19.</text>
</comment>
<dbReference type="Gene3D" id="2.30.30.240">
    <property type="entry name" value="PRC-barrel domain"/>
    <property type="match status" value="1"/>
</dbReference>
<dbReference type="InterPro" id="IPR011033">
    <property type="entry name" value="PRC_barrel-like_sf"/>
</dbReference>
<keyword evidence="4 5" id="KW-0143">Chaperone</keyword>
<keyword evidence="9" id="KW-1185">Reference proteome</keyword>